<dbReference type="NCBIfam" id="TIGR03561">
    <property type="entry name" value="organ_hyd_perox"/>
    <property type="match status" value="1"/>
</dbReference>
<feature type="transmembrane region" description="Helical" evidence="2">
    <location>
        <begin position="6"/>
        <end position="23"/>
    </location>
</feature>
<dbReference type="Proteomes" id="UP000653308">
    <property type="component" value="Unassembled WGS sequence"/>
</dbReference>
<keyword evidence="2" id="KW-0472">Membrane</keyword>
<dbReference type="SUPFAM" id="SSF82784">
    <property type="entry name" value="OsmC-like"/>
    <property type="match status" value="1"/>
</dbReference>
<keyword evidence="2" id="KW-0812">Transmembrane</keyword>
<proteinExistence type="inferred from homology"/>
<dbReference type="PANTHER" id="PTHR33797:SF2">
    <property type="entry name" value="ORGANIC HYDROPEROXIDE RESISTANCE PROTEIN-LIKE"/>
    <property type="match status" value="1"/>
</dbReference>
<evidence type="ECO:0000256" key="1">
    <source>
        <dbReference type="ARBA" id="ARBA00007378"/>
    </source>
</evidence>
<comment type="similarity">
    <text evidence="1">Belongs to the OsmC/Ohr family.</text>
</comment>
<protein>
    <recommendedName>
        <fullName evidence="5">Organic hydroperoxide resistance protein</fullName>
    </recommendedName>
</protein>
<evidence type="ECO:0000313" key="4">
    <source>
        <dbReference type="Proteomes" id="UP000653308"/>
    </source>
</evidence>
<dbReference type="PANTHER" id="PTHR33797">
    <property type="entry name" value="ORGANIC HYDROPEROXIDE RESISTANCE PROTEIN-LIKE"/>
    <property type="match status" value="1"/>
</dbReference>
<evidence type="ECO:0000256" key="2">
    <source>
        <dbReference type="SAM" id="Phobius"/>
    </source>
</evidence>
<sequence length="99" mass="10505">MNPEQLFAIGYAACFGMTLALVGQRGKLKADDAEIDSSVSLIPVGGGRFQIGVELRISLPSVTEEQAVGLVRTAHQVCPYSSATRDNIDVTLVVNGTRL</sequence>
<keyword evidence="4" id="KW-1185">Reference proteome</keyword>
<comment type="caution">
    <text evidence="3">The sequence shown here is derived from an EMBL/GenBank/DDBJ whole genome shotgun (WGS) entry which is preliminary data.</text>
</comment>
<keyword evidence="2" id="KW-1133">Transmembrane helix</keyword>
<dbReference type="Gene3D" id="3.30.300.20">
    <property type="match status" value="1"/>
</dbReference>
<dbReference type="RefSeq" id="WP_229864557.1">
    <property type="nucleotide sequence ID" value="NZ_BMWE01000014.1"/>
</dbReference>
<dbReference type="InterPro" id="IPR015946">
    <property type="entry name" value="KH_dom-like_a/b"/>
</dbReference>
<dbReference type="InterPro" id="IPR003718">
    <property type="entry name" value="OsmC/Ohr_fam"/>
</dbReference>
<accession>A0ABQ3A7B6</accession>
<dbReference type="InterPro" id="IPR036102">
    <property type="entry name" value="OsmC/Ohrsf"/>
</dbReference>
<evidence type="ECO:0008006" key="5">
    <source>
        <dbReference type="Google" id="ProtNLM"/>
    </source>
</evidence>
<organism evidence="3 4">
    <name type="scientific">Streptomyces djakartensis</name>
    <dbReference type="NCBI Taxonomy" id="68193"/>
    <lineage>
        <taxon>Bacteria</taxon>
        <taxon>Bacillati</taxon>
        <taxon>Actinomycetota</taxon>
        <taxon>Actinomycetes</taxon>
        <taxon>Kitasatosporales</taxon>
        <taxon>Streptomycetaceae</taxon>
        <taxon>Streptomyces</taxon>
    </lineage>
</organism>
<dbReference type="Pfam" id="PF02566">
    <property type="entry name" value="OsmC"/>
    <property type="match status" value="1"/>
</dbReference>
<dbReference type="InterPro" id="IPR019953">
    <property type="entry name" value="OHR"/>
</dbReference>
<name>A0ABQ3A7B6_9ACTN</name>
<evidence type="ECO:0000313" key="3">
    <source>
        <dbReference type="EMBL" id="GGY35183.1"/>
    </source>
</evidence>
<dbReference type="EMBL" id="BMWE01000014">
    <property type="protein sequence ID" value="GGY35183.1"/>
    <property type="molecule type" value="Genomic_DNA"/>
</dbReference>
<reference evidence="4" key="1">
    <citation type="journal article" date="2019" name="Int. J. Syst. Evol. Microbiol.">
        <title>The Global Catalogue of Microorganisms (GCM) 10K type strain sequencing project: providing services to taxonomists for standard genome sequencing and annotation.</title>
        <authorList>
            <consortium name="The Broad Institute Genomics Platform"/>
            <consortium name="The Broad Institute Genome Sequencing Center for Infectious Disease"/>
            <person name="Wu L."/>
            <person name="Ma J."/>
        </authorList>
    </citation>
    <scope>NUCLEOTIDE SEQUENCE [LARGE SCALE GENOMIC DNA]</scope>
    <source>
        <strain evidence="4">JCM 4957</strain>
    </source>
</reference>
<gene>
    <name evidence="3" type="ORF">GCM10010384_47790</name>
</gene>